<dbReference type="InterPro" id="IPR009097">
    <property type="entry name" value="Cyclic_Pdiesterase"/>
</dbReference>
<proteinExistence type="predicted"/>
<sequence length="156" mass="16561">MHTVELLPDEQLEAGVRHLWSLLAAAGLPSLATHPHPTNRPHLTMITAASLEGLSPLPLPVPAELGRVRILGRALVREVTPTAGLRALQSGIWTSLTGADPWPPPPDFVPHISLALKITETARDQALHLLAGLPPAHGSFVAARSYDSGMRTVTGL</sequence>
<evidence type="ECO:0000313" key="1">
    <source>
        <dbReference type="EMBL" id="GIE23932.1"/>
    </source>
</evidence>
<dbReference type="Proteomes" id="UP000603200">
    <property type="component" value="Unassembled WGS sequence"/>
</dbReference>
<gene>
    <name evidence="1" type="ORF">Ahu01nite_070340</name>
</gene>
<keyword evidence="2" id="KW-1185">Reference proteome</keyword>
<reference evidence="1 2" key="1">
    <citation type="submission" date="2021-01" db="EMBL/GenBank/DDBJ databases">
        <title>Whole genome shotgun sequence of Actinoplanes humidus NBRC 14915.</title>
        <authorList>
            <person name="Komaki H."/>
            <person name="Tamura T."/>
        </authorList>
    </citation>
    <scope>NUCLEOTIDE SEQUENCE [LARGE SCALE GENOMIC DNA]</scope>
    <source>
        <strain evidence="1 2">NBRC 14915</strain>
    </source>
</reference>
<evidence type="ECO:0008006" key="3">
    <source>
        <dbReference type="Google" id="ProtNLM"/>
    </source>
</evidence>
<protein>
    <recommendedName>
        <fullName evidence="3">2'-5' RNA ligase superfamily protein</fullName>
    </recommendedName>
</protein>
<name>A0ABQ4A0Q5_9ACTN</name>
<dbReference type="EMBL" id="BOMN01000100">
    <property type="protein sequence ID" value="GIE23932.1"/>
    <property type="molecule type" value="Genomic_DNA"/>
</dbReference>
<organism evidence="1 2">
    <name type="scientific">Winogradskya humida</name>
    <dbReference type="NCBI Taxonomy" id="113566"/>
    <lineage>
        <taxon>Bacteria</taxon>
        <taxon>Bacillati</taxon>
        <taxon>Actinomycetota</taxon>
        <taxon>Actinomycetes</taxon>
        <taxon>Micromonosporales</taxon>
        <taxon>Micromonosporaceae</taxon>
        <taxon>Winogradskya</taxon>
    </lineage>
</organism>
<accession>A0ABQ4A0Q5</accession>
<comment type="caution">
    <text evidence="1">The sequence shown here is derived from an EMBL/GenBank/DDBJ whole genome shotgun (WGS) entry which is preliminary data.</text>
</comment>
<dbReference type="SUPFAM" id="SSF55144">
    <property type="entry name" value="LigT-like"/>
    <property type="match status" value="1"/>
</dbReference>
<dbReference type="RefSeq" id="WP_203840974.1">
    <property type="nucleotide sequence ID" value="NZ_BAAATV010000003.1"/>
</dbReference>
<dbReference type="Pfam" id="PF13563">
    <property type="entry name" value="2_5_RNA_ligase2"/>
    <property type="match status" value="1"/>
</dbReference>
<evidence type="ECO:0000313" key="2">
    <source>
        <dbReference type="Proteomes" id="UP000603200"/>
    </source>
</evidence>